<sequence>MCAVSGMVSCMRTCSFIMATWVGCASAQACELALVLAVDVSGSVDHIEYRLQMDGLGAALADGAVTEALVAAQAKVMLLQWTGISRQRVSVPWTHVTDLNAADALALRVRGAPREWRNFSTAIGEAVGSALIEFDAVPECKRRVIDVSGDGFSNEGVPPAEMKSAALRKGVTINGLAIAESENKLVDYYRANLIVGPGSFALEALTFEDYPKRIRQKLLREITKQVASLE</sequence>
<dbReference type="AlphaFoldDB" id="S9QJH9"/>
<dbReference type="InterPro" id="IPR010607">
    <property type="entry name" value="DUF1194"/>
</dbReference>
<dbReference type="PROSITE" id="PS50234">
    <property type="entry name" value="VWFA"/>
    <property type="match status" value="1"/>
</dbReference>
<evidence type="ECO:0000256" key="1">
    <source>
        <dbReference type="SAM" id="SignalP"/>
    </source>
</evidence>
<organism evidence="3 4">
    <name type="scientific">Litoreibacter arenae DSM 19593</name>
    <dbReference type="NCBI Taxonomy" id="1123360"/>
    <lineage>
        <taxon>Bacteria</taxon>
        <taxon>Pseudomonadati</taxon>
        <taxon>Pseudomonadota</taxon>
        <taxon>Alphaproteobacteria</taxon>
        <taxon>Rhodobacterales</taxon>
        <taxon>Roseobacteraceae</taxon>
        <taxon>Litoreibacter</taxon>
    </lineage>
</organism>
<gene>
    <name evidence="3" type="ORF">thalar_00136</name>
</gene>
<feature type="chain" id="PRO_5004555338" evidence="1">
    <location>
        <begin position="30"/>
        <end position="230"/>
    </location>
</feature>
<dbReference type="Proteomes" id="UP000015351">
    <property type="component" value="Unassembled WGS sequence"/>
</dbReference>
<reference evidence="4" key="1">
    <citation type="journal article" date="2013" name="Stand. Genomic Sci.">
        <title>Genome sequence of the Litoreibacter arenae type strain (DSM 19593(T)), a member of the Roseobacter clade isolated from sea sand.</title>
        <authorList>
            <person name="Riedel T."/>
            <person name="Fiebig A."/>
            <person name="Petersen J."/>
            <person name="Gronow S."/>
            <person name="Kyrpides N.C."/>
            <person name="Goker M."/>
            <person name="Klenk H.P."/>
        </authorList>
    </citation>
    <scope>NUCLEOTIDE SEQUENCE [LARGE SCALE GENOMIC DNA]</scope>
    <source>
        <strain evidence="4">DSM 19593</strain>
    </source>
</reference>
<feature type="signal peptide" evidence="1">
    <location>
        <begin position="1"/>
        <end position="29"/>
    </location>
</feature>
<dbReference type="STRING" id="1123360.thalar_00136"/>
<dbReference type="InterPro" id="IPR002035">
    <property type="entry name" value="VWF_A"/>
</dbReference>
<feature type="domain" description="VWFA" evidence="2">
    <location>
        <begin position="33"/>
        <end position="222"/>
    </location>
</feature>
<dbReference type="InterPro" id="IPR036465">
    <property type="entry name" value="vWFA_dom_sf"/>
</dbReference>
<dbReference type="HOGENOM" id="CLU_064451_1_1_5"/>
<accession>S9QJH9</accession>
<evidence type="ECO:0000313" key="4">
    <source>
        <dbReference type="Proteomes" id="UP000015351"/>
    </source>
</evidence>
<dbReference type="EMBL" id="AONI01000005">
    <property type="protein sequence ID" value="EPX81581.1"/>
    <property type="molecule type" value="Genomic_DNA"/>
</dbReference>
<comment type="caution">
    <text evidence="3">The sequence shown here is derived from an EMBL/GenBank/DDBJ whole genome shotgun (WGS) entry which is preliminary data.</text>
</comment>
<keyword evidence="4" id="KW-1185">Reference proteome</keyword>
<dbReference type="RefSeq" id="WP_021101080.1">
    <property type="nucleotide sequence ID" value="NZ_KE557310.1"/>
</dbReference>
<dbReference type="Gene3D" id="3.40.50.410">
    <property type="entry name" value="von Willebrand factor, type A domain"/>
    <property type="match status" value="1"/>
</dbReference>
<name>S9QJH9_9RHOB</name>
<keyword evidence="1" id="KW-0732">Signal</keyword>
<evidence type="ECO:0000313" key="3">
    <source>
        <dbReference type="EMBL" id="EPX81581.1"/>
    </source>
</evidence>
<dbReference type="SUPFAM" id="SSF53300">
    <property type="entry name" value="vWA-like"/>
    <property type="match status" value="1"/>
</dbReference>
<dbReference type="Pfam" id="PF06707">
    <property type="entry name" value="DUF1194"/>
    <property type="match status" value="1"/>
</dbReference>
<evidence type="ECO:0000259" key="2">
    <source>
        <dbReference type="PROSITE" id="PS50234"/>
    </source>
</evidence>
<dbReference type="eggNOG" id="COG2304">
    <property type="taxonomic scope" value="Bacteria"/>
</dbReference>
<protein>
    <submittedName>
        <fullName evidence="3">von Willebrand factor type A domain protein</fullName>
    </submittedName>
</protein>
<proteinExistence type="predicted"/>